<evidence type="ECO:0000256" key="9">
    <source>
        <dbReference type="SAM" id="Phobius"/>
    </source>
</evidence>
<keyword evidence="7 9" id="KW-0472">Membrane</keyword>
<dbReference type="NCBIfam" id="TIGR00254">
    <property type="entry name" value="GGDEF"/>
    <property type="match status" value="1"/>
</dbReference>
<evidence type="ECO:0000259" key="10">
    <source>
        <dbReference type="PROSITE" id="PS50887"/>
    </source>
</evidence>
<dbReference type="CDD" id="cd01949">
    <property type="entry name" value="GGDEF"/>
    <property type="match status" value="1"/>
</dbReference>
<dbReference type="Proteomes" id="UP000197090">
    <property type="component" value="Unassembled WGS sequence"/>
</dbReference>
<reference evidence="11 14" key="1">
    <citation type="submission" date="2017-06" db="EMBL/GenBank/DDBJ databases">
        <authorList>
            <person name="Kim H.J."/>
            <person name="Triplett B.A."/>
        </authorList>
    </citation>
    <scope>NUCLEOTIDE SEQUENCE [LARGE SCALE GENOMIC DNA]</scope>
    <source>
        <strain evidence="11 14">594</strain>
    </source>
</reference>
<dbReference type="SUPFAM" id="SSF55073">
    <property type="entry name" value="Nucleotide cyclase"/>
    <property type="match status" value="1"/>
</dbReference>
<protein>
    <recommendedName>
        <fullName evidence="3">diguanylate cyclase</fullName>
        <ecNumber evidence="3">2.7.7.65</ecNumber>
    </recommendedName>
</protein>
<evidence type="ECO:0000256" key="3">
    <source>
        <dbReference type="ARBA" id="ARBA00012528"/>
    </source>
</evidence>
<evidence type="ECO:0000313" key="11">
    <source>
        <dbReference type="EMBL" id="OWQ72073.1"/>
    </source>
</evidence>
<dbReference type="FunFam" id="3.30.70.270:FF:000001">
    <property type="entry name" value="Diguanylate cyclase domain protein"/>
    <property type="match status" value="1"/>
</dbReference>
<evidence type="ECO:0000256" key="5">
    <source>
        <dbReference type="ARBA" id="ARBA00022692"/>
    </source>
</evidence>
<dbReference type="CDD" id="cd18774">
    <property type="entry name" value="PDC2_HK_sensor"/>
    <property type="match status" value="1"/>
</dbReference>
<evidence type="ECO:0000313" key="13">
    <source>
        <dbReference type="EMBL" id="QNG76839.1"/>
    </source>
</evidence>
<dbReference type="PANTHER" id="PTHR45138:SF9">
    <property type="entry name" value="DIGUANYLATE CYCLASE DGCM-RELATED"/>
    <property type="match status" value="1"/>
</dbReference>
<dbReference type="InterPro" id="IPR050469">
    <property type="entry name" value="Diguanylate_Cyclase"/>
</dbReference>
<proteinExistence type="predicted"/>
<dbReference type="InterPro" id="IPR033479">
    <property type="entry name" value="dCache_1"/>
</dbReference>
<dbReference type="InterPro" id="IPR029787">
    <property type="entry name" value="Nucleotide_cyclase"/>
</dbReference>
<comment type="catalytic activity">
    <reaction evidence="8">
        <text>2 GTP = 3',3'-c-di-GMP + 2 diphosphate</text>
        <dbReference type="Rhea" id="RHEA:24898"/>
        <dbReference type="ChEBI" id="CHEBI:33019"/>
        <dbReference type="ChEBI" id="CHEBI:37565"/>
        <dbReference type="ChEBI" id="CHEBI:58805"/>
        <dbReference type="EC" id="2.7.7.65"/>
    </reaction>
</comment>
<dbReference type="SUPFAM" id="SSF103190">
    <property type="entry name" value="Sensory domain-like"/>
    <property type="match status" value="2"/>
</dbReference>
<sequence length="524" mass="57547">MRTLSPRLNLGKLILALALLSAIIALANTLLASYRVQRDQLVGNTLEANRVYATKLAETTQNFLLAAQQELAYAATRLGQNDLDPAQAQDEASRLQLQTNSFNSSLVVDADGLVIATSPQTLQLQGEILHSAGNNAALAARQPMISDPYQSTTGKLLVSLSHPIFDRQGRYRGYVSGTLYLRQRSALHTLLGKHYYRDGSYLYVVDRNGRLLYHADGKRVGDYVVGNPAVKAVVRGERGAQQVRNNLGVSMLAGYAPVPATGWGIIAQRPTEATLQPLSRLMTAVIWNAIPLGLLSLLVTWWFARRISMPLWQLARNVQGGEDTGNAISHVSGIRAWYFEVAQLKQAVLHSFNALQDRIGTLSRANRTDPLTGLLNRRGLQQALDALQVQGIPFAILALDIDRFKSINDSHGHDVGDAAIVHIADQMRRYSRDSDILCRAGGEEFLLLLPGISTDSARQAGERLRQHIADHPFEPVGTITVSLGVAHFPSFHVDAEQALRLADKALYMAKEQGRNRVVVYPYAD</sequence>
<evidence type="ECO:0000256" key="1">
    <source>
        <dbReference type="ARBA" id="ARBA00001946"/>
    </source>
</evidence>
<dbReference type="GO" id="GO:1902201">
    <property type="term" value="P:negative regulation of bacterial-type flagellum-dependent cell motility"/>
    <property type="evidence" value="ECO:0007669"/>
    <property type="project" value="TreeGrafter"/>
</dbReference>
<gene>
    <name evidence="11" type="ORF">CEE63_15075</name>
    <name evidence="12" type="ORF">CEE63_15140</name>
    <name evidence="13" type="ORF">GPNADHDJ_01021</name>
</gene>
<evidence type="ECO:0000256" key="7">
    <source>
        <dbReference type="ARBA" id="ARBA00023136"/>
    </source>
</evidence>
<dbReference type="InterPro" id="IPR000160">
    <property type="entry name" value="GGDEF_dom"/>
</dbReference>
<dbReference type="Gene3D" id="3.30.450.20">
    <property type="entry name" value="PAS domain"/>
    <property type="match status" value="1"/>
</dbReference>
<keyword evidence="5 9" id="KW-0812">Transmembrane</keyword>
<feature type="transmembrane region" description="Helical" evidence="9">
    <location>
        <begin position="285"/>
        <end position="304"/>
    </location>
</feature>
<dbReference type="GO" id="GO:0005886">
    <property type="term" value="C:plasma membrane"/>
    <property type="evidence" value="ECO:0007669"/>
    <property type="project" value="UniProtKB-SubCell"/>
</dbReference>
<dbReference type="Pfam" id="PF02743">
    <property type="entry name" value="dCache_1"/>
    <property type="match status" value="1"/>
</dbReference>
<dbReference type="SMART" id="SM00267">
    <property type="entry name" value="GGDEF"/>
    <property type="match status" value="1"/>
</dbReference>
<evidence type="ECO:0000256" key="4">
    <source>
        <dbReference type="ARBA" id="ARBA00022475"/>
    </source>
</evidence>
<dbReference type="Proteomes" id="UP000515598">
    <property type="component" value="Chromosome"/>
</dbReference>
<dbReference type="AlphaFoldDB" id="A0A0K2ZAW7"/>
<evidence type="ECO:0000313" key="12">
    <source>
        <dbReference type="EMBL" id="OWQ72085.1"/>
    </source>
</evidence>
<organism evidence="11 14">
    <name type="scientific">Stenotrophomonas maltophilia</name>
    <name type="common">Pseudomonas maltophilia</name>
    <name type="synonym">Xanthomonas maltophilia</name>
    <dbReference type="NCBI Taxonomy" id="40324"/>
    <lineage>
        <taxon>Bacteria</taxon>
        <taxon>Pseudomonadati</taxon>
        <taxon>Pseudomonadota</taxon>
        <taxon>Gammaproteobacteria</taxon>
        <taxon>Lysobacterales</taxon>
        <taxon>Lysobacteraceae</taxon>
        <taxon>Stenotrophomonas</taxon>
        <taxon>Stenotrophomonas maltophilia group</taxon>
    </lineage>
</organism>
<dbReference type="Pfam" id="PF00990">
    <property type="entry name" value="GGDEF"/>
    <property type="match status" value="1"/>
</dbReference>
<dbReference type="CDD" id="cd18773">
    <property type="entry name" value="PDC1_HK_sensor"/>
    <property type="match status" value="1"/>
</dbReference>
<comment type="cofactor">
    <cofactor evidence="1">
        <name>Mg(2+)</name>
        <dbReference type="ChEBI" id="CHEBI:18420"/>
    </cofactor>
</comment>
<dbReference type="InterPro" id="IPR029151">
    <property type="entry name" value="Sensor-like_sf"/>
</dbReference>
<dbReference type="EMBL" id="NIVX01000091">
    <property type="protein sequence ID" value="OWQ72085.1"/>
    <property type="molecule type" value="Genomic_DNA"/>
</dbReference>
<dbReference type="InterPro" id="IPR043128">
    <property type="entry name" value="Rev_trsase/Diguanyl_cyclase"/>
</dbReference>
<evidence type="ECO:0000256" key="2">
    <source>
        <dbReference type="ARBA" id="ARBA00004651"/>
    </source>
</evidence>
<accession>A0A0K2ZAW7</accession>
<dbReference type="PROSITE" id="PS50887">
    <property type="entry name" value="GGDEF"/>
    <property type="match status" value="1"/>
</dbReference>
<keyword evidence="6 9" id="KW-1133">Transmembrane helix</keyword>
<dbReference type="EMBL" id="NIVX01000091">
    <property type="protein sequence ID" value="OWQ72073.1"/>
    <property type="molecule type" value="Genomic_DNA"/>
</dbReference>
<dbReference type="EMBL" id="CP060025">
    <property type="protein sequence ID" value="QNG76839.1"/>
    <property type="molecule type" value="Genomic_DNA"/>
</dbReference>
<name>A0A0K2ZAW7_STEMA</name>
<dbReference type="GO" id="GO:0052621">
    <property type="term" value="F:diguanylate cyclase activity"/>
    <property type="evidence" value="ECO:0007669"/>
    <property type="project" value="UniProtKB-EC"/>
</dbReference>
<dbReference type="EC" id="2.7.7.65" evidence="3"/>
<comment type="subcellular location">
    <subcellularLocation>
        <location evidence="2">Cell membrane</location>
        <topology evidence="2">Multi-pass membrane protein</topology>
    </subcellularLocation>
</comment>
<reference evidence="13 15" key="2">
    <citation type="submission" date="2020-08" db="EMBL/GenBank/DDBJ databases">
        <title>Phenotypic and transcriptomic analysis of seven clinical Stenotrophomonas maltophilia isolates identify a small set of shared and commonly regulated genes involved in biofilm lifestyle.</title>
        <authorList>
            <person name="Alio I."/>
            <person name="Gudzuhn M."/>
            <person name="Streit W."/>
        </authorList>
    </citation>
    <scope>NUCLEOTIDE SEQUENCE [LARGE SCALE GENOMIC DNA]</scope>
    <source>
        <strain evidence="13 15">UHH_SKK55</strain>
    </source>
</reference>
<evidence type="ECO:0000313" key="14">
    <source>
        <dbReference type="Proteomes" id="UP000197090"/>
    </source>
</evidence>
<keyword evidence="4" id="KW-1003">Cell membrane</keyword>
<dbReference type="GO" id="GO:0043709">
    <property type="term" value="P:cell adhesion involved in single-species biofilm formation"/>
    <property type="evidence" value="ECO:0007669"/>
    <property type="project" value="TreeGrafter"/>
</dbReference>
<evidence type="ECO:0000256" key="8">
    <source>
        <dbReference type="ARBA" id="ARBA00034247"/>
    </source>
</evidence>
<dbReference type="RefSeq" id="WP_005419756.1">
    <property type="nucleotide sequence ID" value="NZ_CP040433.1"/>
</dbReference>
<evidence type="ECO:0000256" key="6">
    <source>
        <dbReference type="ARBA" id="ARBA00022989"/>
    </source>
</evidence>
<dbReference type="PANTHER" id="PTHR45138">
    <property type="entry name" value="REGULATORY COMPONENTS OF SENSORY TRANSDUCTION SYSTEM"/>
    <property type="match status" value="1"/>
</dbReference>
<feature type="domain" description="GGDEF" evidence="10">
    <location>
        <begin position="392"/>
        <end position="522"/>
    </location>
</feature>
<dbReference type="Gene3D" id="3.30.70.270">
    <property type="match status" value="1"/>
</dbReference>
<evidence type="ECO:0000313" key="15">
    <source>
        <dbReference type="Proteomes" id="UP000515598"/>
    </source>
</evidence>